<proteinExistence type="predicted"/>
<protein>
    <submittedName>
        <fullName evidence="5">GyrI-like domain-containing protein</fullName>
    </submittedName>
</protein>
<name>A0ABW4MZQ5_9CAUL</name>
<dbReference type="PANTHER" id="PTHR40055:SF1">
    <property type="entry name" value="TRANSCRIPTIONAL REGULATOR YGIV-RELATED"/>
    <property type="match status" value="1"/>
</dbReference>
<dbReference type="InterPro" id="IPR009057">
    <property type="entry name" value="Homeodomain-like_sf"/>
</dbReference>
<dbReference type="Gene3D" id="3.20.80.10">
    <property type="entry name" value="Regulatory factor, effector binding domain"/>
    <property type="match status" value="1"/>
</dbReference>
<dbReference type="Pfam" id="PF12833">
    <property type="entry name" value="HTH_18"/>
    <property type="match status" value="1"/>
</dbReference>
<dbReference type="SMART" id="SM00871">
    <property type="entry name" value="AraC_E_bind"/>
    <property type="match status" value="1"/>
</dbReference>
<dbReference type="InterPro" id="IPR020449">
    <property type="entry name" value="Tscrpt_reg_AraC-type_HTH"/>
</dbReference>
<gene>
    <name evidence="5" type="ORF">ACFSC0_07915</name>
</gene>
<dbReference type="InterPro" id="IPR011256">
    <property type="entry name" value="Reg_factor_effector_dom_sf"/>
</dbReference>
<feature type="domain" description="HTH araC/xylS-type" evidence="4">
    <location>
        <begin position="7"/>
        <end position="105"/>
    </location>
</feature>
<reference evidence="6" key="1">
    <citation type="journal article" date="2019" name="Int. J. Syst. Evol. Microbiol.">
        <title>The Global Catalogue of Microorganisms (GCM) 10K type strain sequencing project: providing services to taxonomists for standard genome sequencing and annotation.</title>
        <authorList>
            <consortium name="The Broad Institute Genomics Platform"/>
            <consortium name="The Broad Institute Genome Sequencing Center for Infectious Disease"/>
            <person name="Wu L."/>
            <person name="Ma J."/>
        </authorList>
    </citation>
    <scope>NUCLEOTIDE SEQUENCE [LARGE SCALE GENOMIC DNA]</scope>
    <source>
        <strain evidence="6">DFY28</strain>
    </source>
</reference>
<dbReference type="SUPFAM" id="SSF46689">
    <property type="entry name" value="Homeodomain-like"/>
    <property type="match status" value="2"/>
</dbReference>
<accession>A0ABW4MZQ5</accession>
<keyword evidence="6" id="KW-1185">Reference proteome</keyword>
<sequence>MAAESMLPLLIALEEDLESDTRLRALAGRVGASPFQFHRRFAAEVGETPKRRLERLRLERAAYQLAVSTIPVVEVALGVGFNAHETFSRAFRRRFGVSPSHYRRAAQAAQADRMRRMAGFRGEGCRLSEVRFLQLSPMTLIAARRLGAYAQFDTRPFLPGDAAWAPLAAWAEARGLSVRRLAIGFFPDDPNITPGEAQRADICLAVEGDPPADPGVRRIDFPGGLYGAITHQGPYETIDQAYRTVADGVRRSDQYAFDIGPPMQVFRDVQVGGDPAANLTDVMFPVVRRR</sequence>
<evidence type="ECO:0000256" key="1">
    <source>
        <dbReference type="ARBA" id="ARBA00023015"/>
    </source>
</evidence>
<comment type="caution">
    <text evidence="5">The sequence shown here is derived from an EMBL/GenBank/DDBJ whole genome shotgun (WGS) entry which is preliminary data.</text>
</comment>
<dbReference type="PROSITE" id="PS00041">
    <property type="entry name" value="HTH_ARAC_FAMILY_1"/>
    <property type="match status" value="1"/>
</dbReference>
<dbReference type="PRINTS" id="PR00032">
    <property type="entry name" value="HTHARAC"/>
</dbReference>
<dbReference type="RefSeq" id="WP_377284457.1">
    <property type="nucleotide sequence ID" value="NZ_JBHRSI010000015.1"/>
</dbReference>
<dbReference type="InterPro" id="IPR050908">
    <property type="entry name" value="SmbC-like"/>
</dbReference>
<evidence type="ECO:0000313" key="6">
    <source>
        <dbReference type="Proteomes" id="UP001597237"/>
    </source>
</evidence>
<dbReference type="Proteomes" id="UP001597237">
    <property type="component" value="Unassembled WGS sequence"/>
</dbReference>
<keyword evidence="1" id="KW-0805">Transcription regulation</keyword>
<dbReference type="InterPro" id="IPR018062">
    <property type="entry name" value="HTH_AraC-typ_CS"/>
</dbReference>
<dbReference type="SUPFAM" id="SSF55136">
    <property type="entry name" value="Probable bacterial effector-binding domain"/>
    <property type="match status" value="1"/>
</dbReference>
<dbReference type="EMBL" id="JBHUEY010000001">
    <property type="protein sequence ID" value="MFD1783315.1"/>
    <property type="molecule type" value="Genomic_DNA"/>
</dbReference>
<keyword evidence="2" id="KW-0238">DNA-binding</keyword>
<evidence type="ECO:0000256" key="2">
    <source>
        <dbReference type="ARBA" id="ARBA00023125"/>
    </source>
</evidence>
<evidence type="ECO:0000256" key="3">
    <source>
        <dbReference type="ARBA" id="ARBA00023163"/>
    </source>
</evidence>
<dbReference type="PROSITE" id="PS01124">
    <property type="entry name" value="HTH_ARAC_FAMILY_2"/>
    <property type="match status" value="1"/>
</dbReference>
<dbReference type="InterPro" id="IPR018060">
    <property type="entry name" value="HTH_AraC"/>
</dbReference>
<dbReference type="Gene3D" id="1.10.10.60">
    <property type="entry name" value="Homeodomain-like"/>
    <property type="match status" value="2"/>
</dbReference>
<evidence type="ECO:0000259" key="4">
    <source>
        <dbReference type="PROSITE" id="PS01124"/>
    </source>
</evidence>
<dbReference type="InterPro" id="IPR029442">
    <property type="entry name" value="GyrI-like"/>
</dbReference>
<dbReference type="SMART" id="SM00342">
    <property type="entry name" value="HTH_ARAC"/>
    <property type="match status" value="1"/>
</dbReference>
<dbReference type="PANTHER" id="PTHR40055">
    <property type="entry name" value="TRANSCRIPTIONAL REGULATOR YGIV-RELATED"/>
    <property type="match status" value="1"/>
</dbReference>
<keyword evidence="3" id="KW-0804">Transcription</keyword>
<dbReference type="Pfam" id="PF06445">
    <property type="entry name" value="GyrI-like"/>
    <property type="match status" value="1"/>
</dbReference>
<evidence type="ECO:0000313" key="5">
    <source>
        <dbReference type="EMBL" id="MFD1783315.1"/>
    </source>
</evidence>
<organism evidence="5 6">
    <name type="scientific">Phenylobacterium terrae</name>
    <dbReference type="NCBI Taxonomy" id="2665495"/>
    <lineage>
        <taxon>Bacteria</taxon>
        <taxon>Pseudomonadati</taxon>
        <taxon>Pseudomonadota</taxon>
        <taxon>Alphaproteobacteria</taxon>
        <taxon>Caulobacterales</taxon>
        <taxon>Caulobacteraceae</taxon>
        <taxon>Phenylobacterium</taxon>
    </lineage>
</organism>
<dbReference type="InterPro" id="IPR010499">
    <property type="entry name" value="AraC_E-bd"/>
</dbReference>